<gene>
    <name evidence="2" type="ORF">H839_10278</name>
</gene>
<feature type="transmembrane region" description="Helical" evidence="1">
    <location>
        <begin position="151"/>
        <end position="171"/>
    </location>
</feature>
<keyword evidence="3" id="KW-1185">Reference proteome</keyword>
<proteinExistence type="predicted"/>
<keyword evidence="1" id="KW-1133">Transmembrane helix</keyword>
<evidence type="ECO:0000256" key="1">
    <source>
        <dbReference type="SAM" id="Phobius"/>
    </source>
</evidence>
<comment type="caution">
    <text evidence="2">The sequence shown here is derived from an EMBL/GenBank/DDBJ whole genome shotgun (WGS) entry which is preliminary data.</text>
</comment>
<keyword evidence="1" id="KW-0472">Membrane</keyword>
<organism evidence="2 3">
    <name type="scientific">Parageobacillus genomosp. 1</name>
    <dbReference type="NCBI Taxonomy" id="1295642"/>
    <lineage>
        <taxon>Bacteria</taxon>
        <taxon>Bacillati</taxon>
        <taxon>Bacillota</taxon>
        <taxon>Bacilli</taxon>
        <taxon>Bacillales</taxon>
        <taxon>Anoxybacillaceae</taxon>
        <taxon>Parageobacillus</taxon>
    </lineage>
</organism>
<accession>A0ABC9VEV9</accession>
<feature type="transmembrane region" description="Helical" evidence="1">
    <location>
        <begin position="183"/>
        <end position="204"/>
    </location>
</feature>
<sequence>MKYGWWIWGLSLPTFLVTYVYSFFLASKIAYESQADCRQKFIFTPKDVEYCSDIYPIDVFLISLKTYPLSYLCIASGMFFVLYPLYQLYKKNLSYKTVYLALSWIPVPFLFHFFEYNQYISMRSSASPAIVLCVAIIIVGGLSTQANWKTFFLMNGIAAVLTLCLASLAIPNDLHWFKPVTRNVAMVFTAIVYTLGQLVVHFLVRSVITLVKR</sequence>
<evidence type="ECO:0000313" key="2">
    <source>
        <dbReference type="EMBL" id="EZP76976.1"/>
    </source>
</evidence>
<dbReference type="Proteomes" id="UP000023566">
    <property type="component" value="Chromosome"/>
</dbReference>
<dbReference type="EMBL" id="AOTZ01000005">
    <property type="protein sequence ID" value="EZP76976.1"/>
    <property type="molecule type" value="Genomic_DNA"/>
</dbReference>
<feature type="transmembrane region" description="Helical" evidence="1">
    <location>
        <begin position="126"/>
        <end position="144"/>
    </location>
</feature>
<protein>
    <submittedName>
        <fullName evidence="2">Uncharacterized protein</fullName>
    </submittedName>
</protein>
<reference evidence="2 3" key="1">
    <citation type="journal article" date="2014" name="Appl. Microbiol. Biotechnol.">
        <title>Transformable facultative thermophile Geobacillus stearothermophilus NUB3621 as a host strain for metabolic engineering.</title>
        <authorList>
            <person name="Blanchard K."/>
            <person name="Robic S."/>
            <person name="Matsumura I."/>
        </authorList>
    </citation>
    <scope>NUCLEOTIDE SEQUENCE [LARGE SCALE GENOMIC DNA]</scope>
    <source>
        <strain evidence="2 3">NUB3621</strain>
    </source>
</reference>
<keyword evidence="1" id="KW-0812">Transmembrane</keyword>
<dbReference type="AlphaFoldDB" id="A0ABC9VEV9"/>
<feature type="transmembrane region" description="Helical" evidence="1">
    <location>
        <begin position="98"/>
        <end position="114"/>
    </location>
</feature>
<evidence type="ECO:0000313" key="3">
    <source>
        <dbReference type="Proteomes" id="UP000023566"/>
    </source>
</evidence>
<dbReference type="RefSeq" id="WP_043905039.1">
    <property type="nucleotide sequence ID" value="NZ_CM002692.1"/>
</dbReference>
<feature type="transmembrane region" description="Helical" evidence="1">
    <location>
        <begin position="69"/>
        <end position="86"/>
    </location>
</feature>
<feature type="transmembrane region" description="Helical" evidence="1">
    <location>
        <begin position="5"/>
        <end position="24"/>
    </location>
</feature>
<name>A0ABC9VEV9_9BACL</name>